<dbReference type="Proteomes" id="UP000536640">
    <property type="component" value="Unassembled WGS sequence"/>
</dbReference>
<keyword evidence="2" id="KW-1185">Reference proteome</keyword>
<dbReference type="EMBL" id="JACHHW010000001">
    <property type="protein sequence ID" value="MBB5186236.1"/>
    <property type="molecule type" value="Genomic_DNA"/>
</dbReference>
<evidence type="ECO:0000313" key="1">
    <source>
        <dbReference type="EMBL" id="MBB5186236.1"/>
    </source>
</evidence>
<evidence type="ECO:0000313" key="2">
    <source>
        <dbReference type="Proteomes" id="UP000536640"/>
    </source>
</evidence>
<accession>A0A840R101</accession>
<protein>
    <submittedName>
        <fullName evidence="1">Uncharacterized protein</fullName>
    </submittedName>
</protein>
<organism evidence="1 2">
    <name type="scientific">Zhongshania antarctica</name>
    <dbReference type="NCBI Taxonomy" id="641702"/>
    <lineage>
        <taxon>Bacteria</taxon>
        <taxon>Pseudomonadati</taxon>
        <taxon>Pseudomonadota</taxon>
        <taxon>Gammaproteobacteria</taxon>
        <taxon>Cellvibrionales</taxon>
        <taxon>Spongiibacteraceae</taxon>
        <taxon>Zhongshania</taxon>
    </lineage>
</organism>
<gene>
    <name evidence="1" type="ORF">HNQ57_000495</name>
</gene>
<sequence length="83" mass="9371">MHNLAFWNNAVELIDSLASIDAGQRDVCLDDVLNTFTETYRGCFDPSEHFEEYVLVTLVDRFSRALPDPSGTAPLKFSDGIFR</sequence>
<reference evidence="1 2" key="1">
    <citation type="submission" date="2020-08" db="EMBL/GenBank/DDBJ databases">
        <title>Genomic Encyclopedia of Type Strains, Phase IV (KMG-IV): sequencing the most valuable type-strain genomes for metagenomic binning, comparative biology and taxonomic classification.</title>
        <authorList>
            <person name="Goeker M."/>
        </authorList>
    </citation>
    <scope>NUCLEOTIDE SEQUENCE [LARGE SCALE GENOMIC DNA]</scope>
    <source>
        <strain evidence="1 2">DSM 25701</strain>
    </source>
</reference>
<comment type="caution">
    <text evidence="1">The sequence shown here is derived from an EMBL/GenBank/DDBJ whole genome shotgun (WGS) entry which is preliminary data.</text>
</comment>
<name>A0A840R101_9GAMM</name>
<dbReference type="RefSeq" id="WP_184461026.1">
    <property type="nucleotide sequence ID" value="NZ_JACHHW010000001.1"/>
</dbReference>
<dbReference type="AlphaFoldDB" id="A0A840R101"/>
<proteinExistence type="predicted"/>